<organism evidence="2 3">
    <name type="scientific">Zancudomyces culisetae</name>
    <name type="common">Gut fungus</name>
    <name type="synonym">Smittium culisetae</name>
    <dbReference type="NCBI Taxonomy" id="1213189"/>
    <lineage>
        <taxon>Eukaryota</taxon>
        <taxon>Fungi</taxon>
        <taxon>Fungi incertae sedis</taxon>
        <taxon>Zoopagomycota</taxon>
        <taxon>Kickxellomycotina</taxon>
        <taxon>Harpellomycetes</taxon>
        <taxon>Harpellales</taxon>
        <taxon>Legeriomycetaceae</taxon>
        <taxon>Zancudomyces</taxon>
    </lineage>
</organism>
<dbReference type="OrthoDB" id="10259545at2759"/>
<dbReference type="Proteomes" id="UP000188320">
    <property type="component" value="Unassembled WGS sequence"/>
</dbReference>
<protein>
    <submittedName>
        <fullName evidence="2">Uncharacterized protein</fullName>
    </submittedName>
</protein>
<proteinExistence type="predicted"/>
<evidence type="ECO:0000313" key="2">
    <source>
        <dbReference type="EMBL" id="OMH83291.1"/>
    </source>
</evidence>
<dbReference type="EMBL" id="LSSK01000460">
    <property type="protein sequence ID" value="OMH83291.1"/>
    <property type="molecule type" value="Genomic_DNA"/>
</dbReference>
<reference evidence="3" key="1">
    <citation type="submission" date="2017-01" db="EMBL/GenBank/DDBJ databases">
        <authorList>
            <person name="Wang Y."/>
            <person name="White M."/>
            <person name="Kvist S."/>
            <person name="Moncalvo J.-M."/>
        </authorList>
    </citation>
    <scope>NUCLEOTIDE SEQUENCE [LARGE SCALE GENOMIC DNA]</scope>
    <source>
        <strain evidence="3">COL-18-3</strain>
    </source>
</reference>
<sequence length="92" mass="9903">MELEKASTLKASGAEIITTPNNAPESHMSVANRLKILDALDVGKDGGSNKIHIFVAGTGTDARRTVLGTGCKSQGAVSRLFYDWCWRRKGLL</sequence>
<name>A0A1R1PQT3_ZANCU</name>
<evidence type="ECO:0000256" key="1">
    <source>
        <dbReference type="SAM" id="MobiDB-lite"/>
    </source>
</evidence>
<dbReference type="AlphaFoldDB" id="A0A1R1PQT3"/>
<gene>
    <name evidence="2" type="ORF">AX774_g3203</name>
</gene>
<accession>A0A1R1PQT3</accession>
<comment type="caution">
    <text evidence="2">The sequence shown here is derived from an EMBL/GenBank/DDBJ whole genome shotgun (WGS) entry which is preliminary data.</text>
</comment>
<feature type="region of interest" description="Disordered" evidence="1">
    <location>
        <begin position="1"/>
        <end position="24"/>
    </location>
</feature>
<evidence type="ECO:0000313" key="3">
    <source>
        <dbReference type="Proteomes" id="UP000188320"/>
    </source>
</evidence>
<keyword evidence="3" id="KW-1185">Reference proteome</keyword>